<evidence type="ECO:0000256" key="4">
    <source>
        <dbReference type="ARBA" id="ARBA00022989"/>
    </source>
</evidence>
<reference evidence="7" key="1">
    <citation type="submission" date="2005-10" db="EMBL/GenBank/DDBJ databases">
        <authorList>
            <person name="Loftus B.J."/>
            <person name="Nene V.M."/>
            <person name="Hannick L.I."/>
            <person name="Bidwell S."/>
            <person name="Haas B."/>
            <person name="Amedeo P."/>
            <person name="Orvis J."/>
            <person name="Wortman J.R."/>
            <person name="White O.R."/>
            <person name="Salzberg S."/>
            <person name="Shumway M."/>
            <person name="Koo H."/>
            <person name="Zhao Y."/>
            <person name="Holmes M."/>
            <person name="Miller J."/>
            <person name="Schatz M."/>
            <person name="Pop M."/>
            <person name="Pai G."/>
            <person name="Utterback T."/>
            <person name="Rogers Y.-H."/>
            <person name="Kravitz S."/>
            <person name="Fraser C.M."/>
        </authorList>
    </citation>
    <scope>NUCLEOTIDE SEQUENCE</scope>
    <source>
        <strain evidence="7">Liverpool</strain>
    </source>
</reference>
<evidence type="ECO:0000256" key="2">
    <source>
        <dbReference type="ARBA" id="ARBA00022475"/>
    </source>
</evidence>
<dbReference type="GO" id="GO:0005886">
    <property type="term" value="C:plasma membrane"/>
    <property type="evidence" value="ECO:0007669"/>
    <property type="project" value="UniProtKB-SubCell"/>
</dbReference>
<dbReference type="PaxDb" id="7159-AAEL009545-PA"/>
<keyword evidence="6" id="KW-0675">Receptor</keyword>
<dbReference type="KEGG" id="aag:5572131"/>
<comment type="caution">
    <text evidence="6">Lacks conserved residue(s) required for the propagation of feature annotation.</text>
</comment>
<keyword evidence="4 6" id="KW-1133">Transmembrane helix</keyword>
<dbReference type="VEuPathDB" id="VectorBase:AAEL009545"/>
<feature type="transmembrane region" description="Helical" evidence="6">
    <location>
        <begin position="169"/>
        <end position="200"/>
    </location>
</feature>
<comment type="similarity">
    <text evidence="6">Belongs to the insect chemoreceptor superfamily. Gustatory receptor (GR) family.</text>
</comment>
<dbReference type="EMBL" id="CH477590">
    <property type="protein sequence ID" value="EAT38580.1"/>
    <property type="molecule type" value="Genomic_DNA"/>
</dbReference>
<feature type="transmembrane region" description="Helical" evidence="6">
    <location>
        <begin position="365"/>
        <end position="392"/>
    </location>
</feature>
<dbReference type="Proteomes" id="UP000682892">
    <property type="component" value="Unassembled WGS sequence"/>
</dbReference>
<proteinExistence type="inferred from homology"/>
<dbReference type="InterPro" id="IPR013604">
    <property type="entry name" value="7TM_chemorcpt"/>
</dbReference>
<dbReference type="GO" id="GO:0050909">
    <property type="term" value="P:sensory perception of taste"/>
    <property type="evidence" value="ECO:0007669"/>
    <property type="project" value="InterPro"/>
</dbReference>
<feature type="transmembrane region" description="Helical" evidence="6">
    <location>
        <begin position="296"/>
        <end position="317"/>
    </location>
</feature>
<evidence type="ECO:0000256" key="5">
    <source>
        <dbReference type="ARBA" id="ARBA00023136"/>
    </source>
</evidence>
<keyword evidence="2 6" id="KW-1003">Cell membrane</keyword>
<feature type="transmembrane region" description="Helical" evidence="6">
    <location>
        <begin position="49"/>
        <end position="70"/>
    </location>
</feature>
<evidence type="ECO:0000256" key="1">
    <source>
        <dbReference type="ARBA" id="ARBA00004651"/>
    </source>
</evidence>
<dbReference type="OrthoDB" id="7742827at2759"/>
<protein>
    <recommendedName>
        <fullName evidence="6">Gustatory receptor</fullName>
    </recommendedName>
</protein>
<gene>
    <name evidence="7" type="primary">GPRgr76</name>
    <name evidence="7" type="ORF">AaeL_AAEL009545</name>
</gene>
<keyword evidence="6" id="KW-0807">Transducer</keyword>
<reference evidence="7" key="2">
    <citation type="journal article" date="2007" name="Science">
        <title>Genome sequence of Aedes aegypti, a major arbovirus vector.</title>
        <authorList>
            <person name="Nene V."/>
            <person name="Wortman J.R."/>
            <person name="Lawson D."/>
            <person name="Haas B."/>
            <person name="Kodira C."/>
            <person name="Tu Z.J."/>
            <person name="Loftus B."/>
            <person name="Xi Z."/>
            <person name="Megy K."/>
            <person name="Grabherr M."/>
            <person name="Ren Q."/>
            <person name="Zdobnov E.M."/>
            <person name="Lobo N.F."/>
            <person name="Campbell K.S."/>
            <person name="Brown S.E."/>
            <person name="Bonaldo M.F."/>
            <person name="Zhu J."/>
            <person name="Sinkins S.P."/>
            <person name="Hogenkamp D.G."/>
            <person name="Amedeo P."/>
            <person name="Arensburger P."/>
            <person name="Atkinson P.W."/>
            <person name="Bidwell S."/>
            <person name="Biedler J."/>
            <person name="Birney E."/>
            <person name="Bruggner R.V."/>
            <person name="Costas J."/>
            <person name="Coy M.R."/>
            <person name="Crabtree J."/>
            <person name="Crawford M."/>
            <person name="Debruyn B."/>
            <person name="Decaprio D."/>
            <person name="Eiglmeier K."/>
            <person name="Eisenstadt E."/>
            <person name="El-Dorry H."/>
            <person name="Gelbart W.M."/>
            <person name="Gomes S.L."/>
            <person name="Hammond M."/>
            <person name="Hannick L.I."/>
            <person name="Hogan J.R."/>
            <person name="Holmes M.H."/>
            <person name="Jaffe D."/>
            <person name="Johnston J.S."/>
            <person name="Kennedy R.C."/>
            <person name="Koo H."/>
            <person name="Kravitz S."/>
            <person name="Kriventseva E.V."/>
            <person name="Kulp D."/>
            <person name="Labutti K."/>
            <person name="Lee E."/>
            <person name="Li S."/>
            <person name="Lovin D.D."/>
            <person name="Mao C."/>
            <person name="Mauceli E."/>
            <person name="Menck C.F."/>
            <person name="Miller J.R."/>
            <person name="Montgomery P."/>
            <person name="Mori A."/>
            <person name="Nascimento A.L."/>
            <person name="Naveira H.F."/>
            <person name="Nusbaum C."/>
            <person name="O'leary S."/>
            <person name="Orvis J."/>
            <person name="Pertea M."/>
            <person name="Quesneville H."/>
            <person name="Reidenbach K.R."/>
            <person name="Rogers Y.H."/>
            <person name="Roth C.W."/>
            <person name="Schneider J.R."/>
            <person name="Schatz M."/>
            <person name="Shumway M."/>
            <person name="Stanke M."/>
            <person name="Stinson E.O."/>
            <person name="Tubio J.M."/>
            <person name="Vanzee J.P."/>
            <person name="Verjovski-Almeida S."/>
            <person name="Werner D."/>
            <person name="White O."/>
            <person name="Wyder S."/>
            <person name="Zeng Q."/>
            <person name="Zhao Q."/>
            <person name="Zhao Y."/>
            <person name="Hill C.A."/>
            <person name="Raikhel A.S."/>
            <person name="Soares M.B."/>
            <person name="Knudson D.L."/>
            <person name="Lee N.H."/>
            <person name="Galagan J."/>
            <person name="Salzberg S.L."/>
            <person name="Paulsen I.T."/>
            <person name="Dimopoulos G."/>
            <person name="Collins F.H."/>
            <person name="Birren B."/>
            <person name="Fraser-Liggett C.M."/>
            <person name="Severson D.W."/>
        </authorList>
    </citation>
    <scope>NUCLEOTIDE SEQUENCE [LARGE SCALE GENOMIC DNA]</scope>
    <source>
        <strain evidence="7">Liverpool</strain>
    </source>
</reference>
<evidence type="ECO:0000313" key="8">
    <source>
        <dbReference type="Proteomes" id="UP000682892"/>
    </source>
</evidence>
<accession>Q16VJ1</accession>
<feature type="transmembrane region" description="Helical" evidence="6">
    <location>
        <begin position="82"/>
        <end position="102"/>
    </location>
</feature>
<name>Q16VJ1_AEDAE</name>
<comment type="subcellular location">
    <subcellularLocation>
        <location evidence="1 6">Cell membrane</location>
        <topology evidence="1 6">Multi-pass membrane protein</topology>
    </subcellularLocation>
</comment>
<evidence type="ECO:0000313" key="7">
    <source>
        <dbReference type="EMBL" id="EAT38580.1"/>
    </source>
</evidence>
<sequence>MVQSLQILWQFNLAVLHLMESLFGLRCVRFDRMKFSICSKCSSFAFIKWLWLLAVVLALCLSSYAFYFWYCSEPVAGKYLKQWISIIIVWFLNLLVTAVIYWRQFMCNERIQQLNRNFIRFADEHMCSTAIKCQQLWYQTVLLAYLMVSNAGLWLNMNPTYRLYSNGDLFLSVVLMGPIIVCSLTASRYCVIFLTVSCILDDINRDLSRQVDQFHRQHSSANISAYKLTNSELKLSDHLDRLIIQYDKLYDVVVAIIEIYSPSILFLLVLDFGQVTFELYMFYCDLSHASLDDDDLHMIAFSFVSAIFSFTEILFIINGTSKFSDKLMQALEQLQRIGIVCLDSRLTESIYGLSKVVQCMQEETVMFYCFALNNSFLTTIIAASCSYLILLIQTA</sequence>
<dbReference type="PhylomeDB" id="Q16VJ1"/>
<dbReference type="OMA" id="FGTYWHW"/>
<reference evidence="7" key="3">
    <citation type="submission" date="2012-09" db="EMBL/GenBank/DDBJ databases">
        <authorList>
            <consortium name="VectorBase"/>
        </authorList>
    </citation>
    <scope>NUCLEOTIDE SEQUENCE</scope>
    <source>
        <strain evidence="7">Liverpool</strain>
    </source>
</reference>
<keyword evidence="5 6" id="KW-0472">Membrane</keyword>
<organism evidence="7 8">
    <name type="scientific">Aedes aegypti</name>
    <name type="common">Yellowfever mosquito</name>
    <name type="synonym">Culex aegypti</name>
    <dbReference type="NCBI Taxonomy" id="7159"/>
    <lineage>
        <taxon>Eukaryota</taxon>
        <taxon>Metazoa</taxon>
        <taxon>Ecdysozoa</taxon>
        <taxon>Arthropoda</taxon>
        <taxon>Hexapoda</taxon>
        <taxon>Insecta</taxon>
        <taxon>Pterygota</taxon>
        <taxon>Neoptera</taxon>
        <taxon>Endopterygota</taxon>
        <taxon>Diptera</taxon>
        <taxon>Nematocera</taxon>
        <taxon>Culicoidea</taxon>
        <taxon>Culicidae</taxon>
        <taxon>Culicinae</taxon>
        <taxon>Aedini</taxon>
        <taxon>Aedes</taxon>
        <taxon>Stegomyia</taxon>
    </lineage>
</organism>
<evidence type="ECO:0000256" key="3">
    <source>
        <dbReference type="ARBA" id="ARBA00022692"/>
    </source>
</evidence>
<dbReference type="eggNOG" id="ENOG502T8RM">
    <property type="taxonomic scope" value="Eukaryota"/>
</dbReference>
<feature type="transmembrane region" description="Helical" evidence="6">
    <location>
        <begin position="136"/>
        <end position="157"/>
    </location>
</feature>
<keyword evidence="3 6" id="KW-0812">Transmembrane</keyword>
<feature type="transmembrane region" description="Helical" evidence="6">
    <location>
        <begin position="6"/>
        <end position="28"/>
    </location>
</feature>
<feature type="transmembrane region" description="Helical" evidence="6">
    <location>
        <begin position="249"/>
        <end position="270"/>
    </location>
</feature>
<evidence type="ECO:0000256" key="6">
    <source>
        <dbReference type="RuleBase" id="RU363108"/>
    </source>
</evidence>
<dbReference type="GO" id="GO:0007165">
    <property type="term" value="P:signal transduction"/>
    <property type="evidence" value="ECO:0007669"/>
    <property type="project" value="UniProtKB-KW"/>
</dbReference>
<dbReference type="AlphaFoldDB" id="Q16VJ1"/>
<dbReference type="Pfam" id="PF08395">
    <property type="entry name" value="7tm_7"/>
    <property type="match status" value="1"/>
</dbReference>
<feature type="non-terminal residue" evidence="7">
    <location>
        <position position="1"/>
    </location>
</feature>
<comment type="function">
    <text evidence="6">Gustatory receptor which mediates acceptance or avoidance behavior, depending on its substrates.</text>
</comment>